<dbReference type="Pfam" id="PF02540">
    <property type="entry name" value="NAD_synthase"/>
    <property type="match status" value="1"/>
</dbReference>
<gene>
    <name evidence="3" type="primary">nadE_2</name>
    <name evidence="3" type="ORF">CLOTH_15310</name>
</gene>
<feature type="domain" description="NAD/GMP synthase" evidence="2">
    <location>
        <begin position="17"/>
        <end position="81"/>
    </location>
</feature>
<evidence type="ECO:0000256" key="1">
    <source>
        <dbReference type="PIRSR" id="PIRSR006661-1"/>
    </source>
</evidence>
<dbReference type="InterPro" id="IPR022310">
    <property type="entry name" value="NAD/GMP_synthase"/>
</dbReference>
<evidence type="ECO:0000313" key="3">
    <source>
        <dbReference type="EMBL" id="OPJ55228.1"/>
    </source>
</evidence>
<dbReference type="EMBL" id="MZGW01000006">
    <property type="protein sequence ID" value="OPJ55228.1"/>
    <property type="molecule type" value="Genomic_DNA"/>
</dbReference>
<dbReference type="GO" id="GO:0006163">
    <property type="term" value="P:purine nucleotide metabolic process"/>
    <property type="evidence" value="ECO:0007669"/>
    <property type="project" value="UniProtKB-ARBA"/>
</dbReference>
<dbReference type="CDD" id="cd01990">
    <property type="entry name" value="LarE-like"/>
    <property type="match status" value="1"/>
</dbReference>
<evidence type="ECO:0000259" key="2">
    <source>
        <dbReference type="Pfam" id="PF02540"/>
    </source>
</evidence>
<dbReference type="EC" id="6.3.1.5" evidence="3"/>
<feature type="active site" description="Nucleophile and sulfur donor" evidence="1">
    <location>
        <position position="175"/>
    </location>
</feature>
<dbReference type="RefSeq" id="WP_079412743.1">
    <property type="nucleotide sequence ID" value="NZ_MZGW01000006.1"/>
</dbReference>
<dbReference type="Proteomes" id="UP000190140">
    <property type="component" value="Unassembled WGS sequence"/>
</dbReference>
<dbReference type="InterPro" id="IPR052188">
    <property type="entry name" value="Ni-pincer_cofactor_biosynth"/>
</dbReference>
<organism evidence="3 4">
    <name type="scientific">Alkalithermobacter paradoxus</name>
    <dbReference type="NCBI Taxonomy" id="29349"/>
    <lineage>
        <taxon>Bacteria</taxon>
        <taxon>Bacillati</taxon>
        <taxon>Bacillota</taxon>
        <taxon>Clostridia</taxon>
        <taxon>Peptostreptococcales</taxon>
        <taxon>Tepidibacteraceae</taxon>
        <taxon>Alkalithermobacter</taxon>
    </lineage>
</organism>
<dbReference type="EC" id="6.3.5.1" evidence="3"/>
<accession>A0A1V4I5H1</accession>
<reference evidence="3 4" key="1">
    <citation type="submission" date="2017-03" db="EMBL/GenBank/DDBJ databases">
        <title>Genome sequence of Clostridium thermoalcaliphilum DSM 7309.</title>
        <authorList>
            <person name="Poehlein A."/>
            <person name="Daniel R."/>
        </authorList>
    </citation>
    <scope>NUCLEOTIDE SEQUENCE [LARGE SCALE GENOMIC DNA]</scope>
    <source>
        <strain evidence="3 4">DSM 7309</strain>
    </source>
</reference>
<dbReference type="PANTHER" id="PTHR43169">
    <property type="entry name" value="EXSB FAMILY PROTEIN"/>
    <property type="match status" value="1"/>
</dbReference>
<dbReference type="STRING" id="29349.CLOTH_15310"/>
<comment type="caution">
    <text evidence="3">The sequence shown here is derived from an EMBL/GenBank/DDBJ whole genome shotgun (WGS) entry which is preliminary data.</text>
</comment>
<sequence>MNLETKYENLKDIIRSLESVAVAFSGGVDSTFLSKVCRDVLGDNAIAVTATSSTYPEREFKQSIELAKQIGIKQIVIESEETEIEGFSKNPPNRCYYCKYELFSKVREVANDNNIKNVLDGSNFDDLKDYRPGSKAARELNVVSPLKEAKLTKEDIRILSKELNLPTWDKPAFACLSSRFPYGEEITPQKLTMLDKGENYLRDLGFKQFRIRHHGQIARIEVAPDERVKLFDISLLNDISKKLKELGFAYVTMDLEGYRTGSMNEVLSEEEKI</sequence>
<dbReference type="PANTHER" id="PTHR43169:SF2">
    <property type="entry name" value="NAD_GMP SYNTHASE DOMAIN-CONTAINING PROTEIN"/>
    <property type="match status" value="1"/>
</dbReference>
<keyword evidence="4" id="KW-1185">Reference proteome</keyword>
<dbReference type="Gene3D" id="3.40.50.620">
    <property type="entry name" value="HUPs"/>
    <property type="match status" value="1"/>
</dbReference>
<dbReference type="InterPro" id="IPR014729">
    <property type="entry name" value="Rossmann-like_a/b/a_fold"/>
</dbReference>
<dbReference type="GO" id="GO:0016783">
    <property type="term" value="F:sulfurtransferase activity"/>
    <property type="evidence" value="ECO:0007669"/>
    <property type="project" value="InterPro"/>
</dbReference>
<dbReference type="GO" id="GO:0008795">
    <property type="term" value="F:NAD+ synthase activity"/>
    <property type="evidence" value="ECO:0007669"/>
    <property type="project" value="UniProtKB-EC"/>
</dbReference>
<dbReference type="GO" id="GO:0003952">
    <property type="term" value="F:NAD+ synthase (glutamine-hydrolyzing) activity"/>
    <property type="evidence" value="ECO:0007669"/>
    <property type="project" value="UniProtKB-EC"/>
</dbReference>
<dbReference type="OrthoDB" id="9776919at2"/>
<name>A0A1V4I5H1_9FIRM</name>
<protein>
    <submittedName>
        <fullName evidence="3">NH(3)-dependent NAD(+) synthetase</fullName>
        <ecNumber evidence="3">6.3.1.5</ecNumber>
        <ecNumber evidence="3">6.3.5.1</ecNumber>
    </submittedName>
</protein>
<dbReference type="PIRSF" id="PIRSF006661">
    <property type="entry name" value="PP-lp_UCP006661"/>
    <property type="match status" value="1"/>
</dbReference>
<dbReference type="AlphaFoldDB" id="A0A1V4I5H1"/>
<dbReference type="InterPro" id="IPR005232">
    <property type="entry name" value="LarE"/>
</dbReference>
<dbReference type="NCBIfam" id="TIGR00268">
    <property type="entry name" value="ATP-dependent sacrificial sulfur transferase LarE"/>
    <property type="match status" value="1"/>
</dbReference>
<evidence type="ECO:0000313" key="4">
    <source>
        <dbReference type="Proteomes" id="UP000190140"/>
    </source>
</evidence>
<keyword evidence="3" id="KW-0436">Ligase</keyword>
<proteinExistence type="predicted"/>
<dbReference type="SUPFAM" id="SSF52402">
    <property type="entry name" value="Adenine nucleotide alpha hydrolases-like"/>
    <property type="match status" value="1"/>
</dbReference>